<evidence type="ECO:0000313" key="2">
    <source>
        <dbReference type="EnsemblPlants" id="OB01G23290.1"/>
    </source>
</evidence>
<sequence length="137" mass="15036">MAKQVSCRPLSLPDDFESRKFQVSVSPSPCHVCPAKNSTRGVSCRDQTEMAKSSSSVHESRAVSSPEERQETSVPVIFLVQFRLLYNKVNPTTGAAVHAVAVETKDHSRCRLRMHVATFPAKSIIILTAFSGHRAAL</sequence>
<proteinExistence type="predicted"/>
<evidence type="ECO:0000256" key="1">
    <source>
        <dbReference type="SAM" id="MobiDB-lite"/>
    </source>
</evidence>
<reference evidence="2" key="1">
    <citation type="journal article" date="2013" name="Nat. Commun.">
        <title>Whole-genome sequencing of Oryza brachyantha reveals mechanisms underlying Oryza genome evolution.</title>
        <authorList>
            <person name="Chen J."/>
            <person name="Huang Q."/>
            <person name="Gao D."/>
            <person name="Wang J."/>
            <person name="Lang Y."/>
            <person name="Liu T."/>
            <person name="Li B."/>
            <person name="Bai Z."/>
            <person name="Luis Goicoechea J."/>
            <person name="Liang C."/>
            <person name="Chen C."/>
            <person name="Zhang W."/>
            <person name="Sun S."/>
            <person name="Liao Y."/>
            <person name="Zhang X."/>
            <person name="Yang L."/>
            <person name="Song C."/>
            <person name="Wang M."/>
            <person name="Shi J."/>
            <person name="Liu G."/>
            <person name="Liu J."/>
            <person name="Zhou H."/>
            <person name="Zhou W."/>
            <person name="Yu Q."/>
            <person name="An N."/>
            <person name="Chen Y."/>
            <person name="Cai Q."/>
            <person name="Wang B."/>
            <person name="Liu B."/>
            <person name="Min J."/>
            <person name="Huang Y."/>
            <person name="Wu H."/>
            <person name="Li Z."/>
            <person name="Zhang Y."/>
            <person name="Yin Y."/>
            <person name="Song W."/>
            <person name="Jiang J."/>
            <person name="Jackson S.A."/>
            <person name="Wing R.A."/>
            <person name="Wang J."/>
            <person name="Chen M."/>
        </authorList>
    </citation>
    <scope>NUCLEOTIDE SEQUENCE [LARGE SCALE GENOMIC DNA]</scope>
    <source>
        <strain evidence="2">cv. IRGC 101232</strain>
    </source>
</reference>
<keyword evidence="3" id="KW-1185">Reference proteome</keyword>
<name>J3KZC3_ORYBR</name>
<dbReference type="EnsemblPlants" id="OB01G23290.1">
    <property type="protein sequence ID" value="OB01G23290.1"/>
    <property type="gene ID" value="OB01G23290"/>
</dbReference>
<dbReference type="AlphaFoldDB" id="J3KZC3"/>
<dbReference type="HOGENOM" id="CLU_1868269_0_0_1"/>
<organism evidence="2">
    <name type="scientific">Oryza brachyantha</name>
    <name type="common">malo sina</name>
    <dbReference type="NCBI Taxonomy" id="4533"/>
    <lineage>
        <taxon>Eukaryota</taxon>
        <taxon>Viridiplantae</taxon>
        <taxon>Streptophyta</taxon>
        <taxon>Embryophyta</taxon>
        <taxon>Tracheophyta</taxon>
        <taxon>Spermatophyta</taxon>
        <taxon>Magnoliopsida</taxon>
        <taxon>Liliopsida</taxon>
        <taxon>Poales</taxon>
        <taxon>Poaceae</taxon>
        <taxon>BOP clade</taxon>
        <taxon>Oryzoideae</taxon>
        <taxon>Oryzeae</taxon>
        <taxon>Oryzinae</taxon>
        <taxon>Oryza</taxon>
    </lineage>
</organism>
<protein>
    <submittedName>
        <fullName evidence="2">Uncharacterized protein</fullName>
    </submittedName>
</protein>
<accession>J3KZC3</accession>
<dbReference type="Proteomes" id="UP000006038">
    <property type="component" value="Chromosome 1"/>
</dbReference>
<feature type="region of interest" description="Disordered" evidence="1">
    <location>
        <begin position="37"/>
        <end position="70"/>
    </location>
</feature>
<reference evidence="2" key="2">
    <citation type="submission" date="2013-04" db="UniProtKB">
        <authorList>
            <consortium name="EnsemblPlants"/>
        </authorList>
    </citation>
    <scope>IDENTIFICATION</scope>
</reference>
<evidence type="ECO:0000313" key="3">
    <source>
        <dbReference type="Proteomes" id="UP000006038"/>
    </source>
</evidence>
<dbReference type="Gramene" id="OB01G23290.1">
    <property type="protein sequence ID" value="OB01G23290.1"/>
    <property type="gene ID" value="OB01G23290"/>
</dbReference>
<feature type="compositionally biased region" description="Basic and acidic residues" evidence="1">
    <location>
        <begin position="58"/>
        <end position="70"/>
    </location>
</feature>